<keyword evidence="3" id="KW-1185">Reference proteome</keyword>
<evidence type="ECO:0000259" key="1">
    <source>
        <dbReference type="Pfam" id="PF13480"/>
    </source>
</evidence>
<dbReference type="EMBL" id="JBHSDR010000006">
    <property type="protein sequence ID" value="MFC4295542.1"/>
    <property type="molecule type" value="Genomic_DNA"/>
</dbReference>
<dbReference type="Pfam" id="PF13480">
    <property type="entry name" value="Acetyltransf_6"/>
    <property type="match status" value="1"/>
</dbReference>
<feature type="domain" description="BioF2-like acetyltransferase" evidence="1">
    <location>
        <begin position="167"/>
        <end position="300"/>
    </location>
</feature>
<dbReference type="Gene3D" id="3.40.630.30">
    <property type="match status" value="1"/>
</dbReference>
<dbReference type="InterPro" id="IPR016181">
    <property type="entry name" value="Acyl_CoA_acyltransferase"/>
</dbReference>
<dbReference type="PANTHER" id="PTHR36174">
    <property type="entry name" value="LIPID II:GLYCINE GLYCYLTRANSFERASE"/>
    <property type="match status" value="1"/>
</dbReference>
<proteinExistence type="predicted"/>
<dbReference type="InterPro" id="IPR050644">
    <property type="entry name" value="PG_Glycine_Bridge_Synth"/>
</dbReference>
<evidence type="ECO:0000313" key="3">
    <source>
        <dbReference type="Proteomes" id="UP001595828"/>
    </source>
</evidence>
<dbReference type="Proteomes" id="UP001595828">
    <property type="component" value="Unassembled WGS sequence"/>
</dbReference>
<gene>
    <name evidence="2" type="ORF">ACFO0A_10800</name>
</gene>
<dbReference type="SUPFAM" id="SSF55729">
    <property type="entry name" value="Acyl-CoA N-acyltransferases (Nat)"/>
    <property type="match status" value="1"/>
</dbReference>
<organism evidence="2 3">
    <name type="scientific">Novosphingobium tardum</name>
    <dbReference type="NCBI Taxonomy" id="1538021"/>
    <lineage>
        <taxon>Bacteria</taxon>
        <taxon>Pseudomonadati</taxon>
        <taxon>Pseudomonadota</taxon>
        <taxon>Alphaproteobacteria</taxon>
        <taxon>Sphingomonadales</taxon>
        <taxon>Sphingomonadaceae</taxon>
        <taxon>Novosphingobium</taxon>
    </lineage>
</organism>
<dbReference type="RefSeq" id="WP_379539013.1">
    <property type="nucleotide sequence ID" value="NZ_JBHSDR010000006.1"/>
</dbReference>
<name>A0ABV8RQH8_9SPHN</name>
<dbReference type="NCBIfam" id="TIGR03019">
    <property type="entry name" value="pepcterm_femAB"/>
    <property type="match status" value="1"/>
</dbReference>
<dbReference type="InterPro" id="IPR038740">
    <property type="entry name" value="BioF2-like_GNAT_dom"/>
</dbReference>
<comment type="caution">
    <text evidence="2">The sequence shown here is derived from an EMBL/GenBank/DDBJ whole genome shotgun (WGS) entry which is preliminary data.</text>
</comment>
<dbReference type="PANTHER" id="PTHR36174:SF1">
    <property type="entry name" value="LIPID II:GLYCINE GLYCYLTRANSFERASE"/>
    <property type="match status" value="1"/>
</dbReference>
<sequence>MNAPFTQILGPPELVDWRDVNERAAVTAFVADHPAATPFHRPEWLDAIVAATGHRLHVLVVRRGPKIAAVLPVHEVHSGLFGRALVSSGFAVGGGILGVDPYAVAYMTAAAEELAQRLACPGIELRGGALPPEGAGWSIRSDAHAGFAATLAADDEAQLMAIPRKQRAEVRKGLSAGLSVRVGVGAEDRAMHHLVFARSVHNLGTPVFPRRLFGEVLDRFGPDAEILTVLDGGEPVASVLSLYHRGVVMPYWGGGTTRARNARANDLMYFALMRRARERGCKTFDFGRSKIGSGAYHFKRNWGFTPEPLAYAQWSSPGLVLRDVDPLSPRHRLRITAWRRLPARVADALGPLISNGLA</sequence>
<accession>A0ABV8RQH8</accession>
<reference evidence="3" key="1">
    <citation type="journal article" date="2019" name="Int. J. Syst. Evol. Microbiol.">
        <title>The Global Catalogue of Microorganisms (GCM) 10K type strain sequencing project: providing services to taxonomists for standard genome sequencing and annotation.</title>
        <authorList>
            <consortium name="The Broad Institute Genomics Platform"/>
            <consortium name="The Broad Institute Genome Sequencing Center for Infectious Disease"/>
            <person name="Wu L."/>
            <person name="Ma J."/>
        </authorList>
    </citation>
    <scope>NUCLEOTIDE SEQUENCE [LARGE SCALE GENOMIC DNA]</scope>
    <source>
        <strain evidence="3">CGMCC 1.12989</strain>
    </source>
</reference>
<evidence type="ECO:0000313" key="2">
    <source>
        <dbReference type="EMBL" id="MFC4295542.1"/>
    </source>
</evidence>
<dbReference type="InterPro" id="IPR017469">
    <property type="entry name" value="PEP-CTERM_FemAB-rel"/>
</dbReference>
<protein>
    <submittedName>
        <fullName evidence="2">FemAB family XrtA/PEP-CTERM system-associated protein</fullName>
    </submittedName>
</protein>